<dbReference type="Proteomes" id="UP000603640">
    <property type="component" value="Unassembled WGS sequence"/>
</dbReference>
<dbReference type="CDD" id="cd13844">
    <property type="entry name" value="CuRO_1_BOD_CotA_like"/>
    <property type="match status" value="1"/>
</dbReference>
<evidence type="ECO:0000259" key="1">
    <source>
        <dbReference type="Pfam" id="PF07731"/>
    </source>
</evidence>
<keyword evidence="5" id="KW-1185">Reference proteome</keyword>
<dbReference type="NCBIfam" id="TIGR04183">
    <property type="entry name" value="Por_Secre_tail"/>
    <property type="match status" value="1"/>
</dbReference>
<dbReference type="PANTHER" id="PTHR48267:SF1">
    <property type="entry name" value="BILIRUBIN OXIDASE"/>
    <property type="match status" value="1"/>
</dbReference>
<evidence type="ECO:0000313" key="5">
    <source>
        <dbReference type="Proteomes" id="UP000603640"/>
    </source>
</evidence>
<dbReference type="CDD" id="cd13868">
    <property type="entry name" value="CuRO_2_CotA_like"/>
    <property type="match status" value="1"/>
</dbReference>
<dbReference type="EMBL" id="JACRVF010000008">
    <property type="protein sequence ID" value="MBC5994996.1"/>
    <property type="molecule type" value="Genomic_DNA"/>
</dbReference>
<organism evidence="4 5">
    <name type="scientific">Pontibacter cellulosilyticus</name>
    <dbReference type="NCBI Taxonomy" id="1720253"/>
    <lineage>
        <taxon>Bacteria</taxon>
        <taxon>Pseudomonadati</taxon>
        <taxon>Bacteroidota</taxon>
        <taxon>Cytophagia</taxon>
        <taxon>Cytophagales</taxon>
        <taxon>Hymenobacteraceae</taxon>
        <taxon>Pontibacter</taxon>
    </lineage>
</organism>
<dbReference type="GO" id="GO:0016491">
    <property type="term" value="F:oxidoreductase activity"/>
    <property type="evidence" value="ECO:0007669"/>
    <property type="project" value="InterPro"/>
</dbReference>
<name>A0A923NBR4_9BACT</name>
<dbReference type="InterPro" id="IPR011707">
    <property type="entry name" value="Cu-oxidase-like_N"/>
</dbReference>
<dbReference type="RefSeq" id="WP_187069025.1">
    <property type="nucleotide sequence ID" value="NZ_JACRVF010000008.1"/>
</dbReference>
<dbReference type="InterPro" id="IPR008972">
    <property type="entry name" value="Cupredoxin"/>
</dbReference>
<feature type="domain" description="Plastocyanin-like" evidence="1">
    <location>
        <begin position="479"/>
        <end position="598"/>
    </location>
</feature>
<dbReference type="SUPFAM" id="SSF49503">
    <property type="entry name" value="Cupredoxins"/>
    <property type="match status" value="3"/>
</dbReference>
<dbReference type="Pfam" id="PF18962">
    <property type="entry name" value="Por_Secre_tail"/>
    <property type="match status" value="1"/>
</dbReference>
<feature type="domain" description="Secretion system C-terminal sorting" evidence="3">
    <location>
        <begin position="627"/>
        <end position="697"/>
    </location>
</feature>
<dbReference type="Gene3D" id="2.60.40.420">
    <property type="entry name" value="Cupredoxins - blue copper proteins"/>
    <property type="match status" value="3"/>
</dbReference>
<reference evidence="4" key="1">
    <citation type="submission" date="2020-08" db="EMBL/GenBank/DDBJ databases">
        <title>Pontibacter sp. SD6 16S ribosomal RNA gene Genome sequencing and assembly.</title>
        <authorList>
            <person name="Kang M."/>
        </authorList>
    </citation>
    <scope>NUCLEOTIDE SEQUENCE</scope>
    <source>
        <strain evidence="4">SD6</strain>
    </source>
</reference>
<evidence type="ECO:0000313" key="4">
    <source>
        <dbReference type="EMBL" id="MBC5994996.1"/>
    </source>
</evidence>
<sequence>MLLLYFQIPRTVTVLIIFLIAYLPLSGQQLLSPAAVPKFVNPLPLVRPVPGPGVIDARAGGNPLEISITQIEQDLGLGLGVKTKVWGYNGQYPGPTIVARKNVPVQVYWLNQLTTGNNGTGAYLPHLLPVDVSIHWALRDYIDEEDIDDWETELGVPIVTHLHGGHTESASDGLPEAWYTPNGAVVGPHYVKGSNIPYRYDNDQEAATLWYHDHALGITRLNVYAGLAGFYLLTDDNEQDLKARNILPADEYDIGLAIQDRMFTTDGQLFYPSEAEGEMHGMEMDDAPEPSILPEFFGDIILVNGKAWPKLEVEPREYRFRLLNGSDSRFYNLKLTEEVKIWQVGSDNGLLQVPVKQTEILIAPGERKDIVIDFSDPALWGKQIIFTNDANIPFPDGDPVGEGASQIMAFEVTKSLNTNYSLSKVRGLLAKGLQPVPTEINTKNLKVRKLILFEGEDEYGRLKPMLGTFEEGALDWHEPITENPALNATEVWEIYNLTPDSHPIHLHLVSFRAINSQKFVPVYGSPEDEAIGKLSGVNFTSVPLRPERGQQGRKDTYPIAPGEVTRLIATFDRPGRYVWHCHILSHEDHEMMRPYYVGAMPANMVASHSQQVKKASEVAFENGAYQVYPNPFSTAATVQLDIKETVAVAVRLIDLSGRVVREVPSKQLSVGSHKLEIFAEDMQSGMYICEVEVNNKLHRSRLVLAR</sequence>
<accession>A0A923NBR4</accession>
<dbReference type="AlphaFoldDB" id="A0A923NBR4"/>
<dbReference type="InterPro" id="IPR026444">
    <property type="entry name" value="Secre_tail"/>
</dbReference>
<evidence type="ECO:0000259" key="2">
    <source>
        <dbReference type="Pfam" id="PF07732"/>
    </source>
</evidence>
<evidence type="ECO:0000259" key="3">
    <source>
        <dbReference type="Pfam" id="PF18962"/>
    </source>
</evidence>
<comment type="caution">
    <text evidence="4">The sequence shown here is derived from an EMBL/GenBank/DDBJ whole genome shotgun (WGS) entry which is preliminary data.</text>
</comment>
<feature type="domain" description="Plastocyanin-like" evidence="2">
    <location>
        <begin position="81"/>
        <end position="115"/>
    </location>
</feature>
<dbReference type="CDD" id="cd13891">
    <property type="entry name" value="CuRO_3_CotA_like"/>
    <property type="match status" value="1"/>
</dbReference>
<dbReference type="InterPro" id="IPR045087">
    <property type="entry name" value="Cu-oxidase_fam"/>
</dbReference>
<dbReference type="InterPro" id="IPR011706">
    <property type="entry name" value="Cu-oxidase_C"/>
</dbReference>
<dbReference type="Pfam" id="PF07731">
    <property type="entry name" value="Cu-oxidase_2"/>
    <property type="match status" value="1"/>
</dbReference>
<proteinExistence type="predicted"/>
<dbReference type="GO" id="GO:0005507">
    <property type="term" value="F:copper ion binding"/>
    <property type="evidence" value="ECO:0007669"/>
    <property type="project" value="InterPro"/>
</dbReference>
<dbReference type="PANTHER" id="PTHR48267">
    <property type="entry name" value="CUPREDOXIN SUPERFAMILY PROTEIN"/>
    <property type="match status" value="1"/>
</dbReference>
<protein>
    <submittedName>
        <fullName evidence="4">Multicopper oxidase domain-containing protein</fullName>
    </submittedName>
</protein>
<dbReference type="Pfam" id="PF07732">
    <property type="entry name" value="Cu-oxidase_3"/>
    <property type="match status" value="2"/>
</dbReference>
<feature type="domain" description="Plastocyanin-like" evidence="2">
    <location>
        <begin position="160"/>
        <end position="237"/>
    </location>
</feature>
<gene>
    <name evidence="4" type="ORF">H8S84_19275</name>
</gene>